<organism evidence="1">
    <name type="scientific">marine metagenome</name>
    <dbReference type="NCBI Taxonomy" id="408172"/>
    <lineage>
        <taxon>unclassified sequences</taxon>
        <taxon>metagenomes</taxon>
        <taxon>ecological metagenomes</taxon>
    </lineage>
</organism>
<dbReference type="EMBL" id="UINC01154884">
    <property type="protein sequence ID" value="SVD50407.1"/>
    <property type="molecule type" value="Genomic_DNA"/>
</dbReference>
<evidence type="ECO:0000313" key="1">
    <source>
        <dbReference type="EMBL" id="SVD50407.1"/>
    </source>
</evidence>
<name>A0A382VV71_9ZZZZ</name>
<reference evidence="1" key="1">
    <citation type="submission" date="2018-05" db="EMBL/GenBank/DDBJ databases">
        <authorList>
            <person name="Lanie J.A."/>
            <person name="Ng W.-L."/>
            <person name="Kazmierczak K.M."/>
            <person name="Andrzejewski T.M."/>
            <person name="Davidsen T.M."/>
            <person name="Wayne K.J."/>
            <person name="Tettelin H."/>
            <person name="Glass J.I."/>
            <person name="Rusch D."/>
            <person name="Podicherti R."/>
            <person name="Tsui H.-C.T."/>
            <person name="Winkler M.E."/>
        </authorList>
    </citation>
    <scope>NUCLEOTIDE SEQUENCE</scope>
</reference>
<dbReference type="AlphaFoldDB" id="A0A382VV71"/>
<protein>
    <submittedName>
        <fullName evidence="1">Uncharacterized protein</fullName>
    </submittedName>
</protein>
<sequence length="24" mass="3004">MDAHKRKIKKDETEFYRYLADNTM</sequence>
<proteinExistence type="predicted"/>
<gene>
    <name evidence="1" type="ORF">METZ01_LOCUS403261</name>
</gene>
<accession>A0A382VV71</accession>